<dbReference type="Proteomes" id="UP001597520">
    <property type="component" value="Unassembled WGS sequence"/>
</dbReference>
<dbReference type="RefSeq" id="WP_380713478.1">
    <property type="nucleotide sequence ID" value="NZ_JBHUML010000003.1"/>
</dbReference>
<proteinExistence type="predicted"/>
<dbReference type="EMBL" id="JBHUML010000003">
    <property type="protein sequence ID" value="MFD2706172.1"/>
    <property type="molecule type" value="Genomic_DNA"/>
</dbReference>
<comment type="caution">
    <text evidence="1">The sequence shown here is derived from an EMBL/GenBank/DDBJ whole genome shotgun (WGS) entry which is preliminary data.</text>
</comment>
<accession>A0ABW5T496</accession>
<gene>
    <name evidence="1" type="ORF">ACFSUB_11915</name>
</gene>
<name>A0ABW5T496_9BACI</name>
<evidence type="ECO:0008006" key="3">
    <source>
        <dbReference type="Google" id="ProtNLM"/>
    </source>
</evidence>
<reference evidence="2" key="1">
    <citation type="journal article" date="2019" name="Int. J. Syst. Evol. Microbiol.">
        <title>The Global Catalogue of Microorganisms (GCM) 10K type strain sequencing project: providing services to taxonomists for standard genome sequencing and annotation.</title>
        <authorList>
            <consortium name="The Broad Institute Genomics Platform"/>
            <consortium name="The Broad Institute Genome Sequencing Center for Infectious Disease"/>
            <person name="Wu L."/>
            <person name="Ma J."/>
        </authorList>
    </citation>
    <scope>NUCLEOTIDE SEQUENCE [LARGE SCALE GENOMIC DNA]</scope>
    <source>
        <strain evidence="2">KCTC 33792</strain>
    </source>
</reference>
<evidence type="ECO:0000313" key="1">
    <source>
        <dbReference type="EMBL" id="MFD2706172.1"/>
    </source>
</evidence>
<keyword evidence="2" id="KW-1185">Reference proteome</keyword>
<evidence type="ECO:0000313" key="2">
    <source>
        <dbReference type="Proteomes" id="UP001597520"/>
    </source>
</evidence>
<organism evidence="1 2">
    <name type="scientific">Salibacterium lacus</name>
    <dbReference type="NCBI Taxonomy" id="1898109"/>
    <lineage>
        <taxon>Bacteria</taxon>
        <taxon>Bacillati</taxon>
        <taxon>Bacillota</taxon>
        <taxon>Bacilli</taxon>
        <taxon>Bacillales</taxon>
        <taxon>Bacillaceae</taxon>
    </lineage>
</organism>
<protein>
    <recommendedName>
        <fullName evidence="3">Type II secretion system protein</fullName>
    </recommendedName>
</protein>
<sequence>MTLIEVLLTLLLSSVVIGLVTTVLVSSINFNERTQSHVNLRQEANIIVTELRQRHQGEAYSLCTEDMFSDGRFRTEELSIHNDNTSISGVPECAGMNPEEPLDVQFTLADNNNQTFTIDTVIEAAQADEGAVVTLDPPEQGGGDFNGMLNELFIFGSSFTFRGNNVYGDGSSVFIRDPLETSDLNGGAFTGVSNIYIDDSVKLDGGSAGLGSASEPGQIHVNGDLELWGGSRNIYGDVYVNGDFRLKDARIHGNVYVNGDVELGYKPSFNENSSVFYTGDLEAPKHYPNEILDRMKKLTSVPEVDIPDAAVPEPQRDQWYANHGYNQNVQPENMKLYGGDIRIESYYDDNLGRYVDTYSNAVIVSKGDITISSGGLSFSGFLYAPNGEVTFNGGSFEGTVITRDGFHVTSGGTNVTFRSIENYIDDPADYPFQNGGIVE</sequence>